<keyword evidence="5" id="KW-1185">Reference proteome</keyword>
<dbReference type="Proteomes" id="UP000254266">
    <property type="component" value="Unassembled WGS sequence"/>
</dbReference>
<sequence>MLNLLKFIFVITCLLLSKMSYAEDMFVDTNILYTIPDAGGSDDFHTGKIIHINYNYYYLPWLAVTSGAFFSEEIFDEPRTDIVGTYQASVKTYGVTIGLRPEYTFSKRNKIYGKAGILLYDTKLNVQEFFEAGSPGGTSSDSTDGDGYFLAIGWAHSFTDKVSFQLELNSQVQLDLFDGETSADNVFDLTNSGFSVGLAYAF</sequence>
<feature type="domain" description="Outer membrane protein beta-barrel" evidence="3">
    <location>
        <begin position="37"/>
        <end position="202"/>
    </location>
</feature>
<feature type="signal peptide" evidence="2">
    <location>
        <begin position="1"/>
        <end position="22"/>
    </location>
</feature>
<organism evidence="4 5">
    <name type="scientific">endosymbiont of Galathealinum brachiosum</name>
    <dbReference type="NCBI Taxonomy" id="2200906"/>
    <lineage>
        <taxon>Bacteria</taxon>
        <taxon>Pseudomonadati</taxon>
        <taxon>Pseudomonadota</taxon>
        <taxon>Gammaproteobacteria</taxon>
        <taxon>sulfur-oxidizing symbionts</taxon>
    </lineage>
</organism>
<accession>A0A370DEV1</accession>
<name>A0A370DEV1_9GAMM</name>
<gene>
    <name evidence="4" type="ORF">DIZ80_11540</name>
</gene>
<keyword evidence="1 2" id="KW-0732">Signal</keyword>
<reference evidence="4 5" key="1">
    <citation type="journal article" date="2018" name="ISME J.">
        <title>Endosymbiont genomes yield clues of tubeworm success.</title>
        <authorList>
            <person name="Li Y."/>
            <person name="Liles M.R."/>
            <person name="Halanych K.M."/>
        </authorList>
    </citation>
    <scope>NUCLEOTIDE SEQUENCE [LARGE SCALE GENOMIC DNA]</scope>
    <source>
        <strain evidence="4">A1464</strain>
    </source>
</reference>
<dbReference type="AlphaFoldDB" id="A0A370DEV1"/>
<feature type="chain" id="PRO_5016818471" description="Outer membrane protein beta-barrel domain-containing protein" evidence="2">
    <location>
        <begin position="23"/>
        <end position="202"/>
    </location>
</feature>
<protein>
    <recommendedName>
        <fullName evidence="3">Outer membrane protein beta-barrel domain-containing protein</fullName>
    </recommendedName>
</protein>
<dbReference type="Pfam" id="PF13505">
    <property type="entry name" value="OMP_b-brl"/>
    <property type="match status" value="1"/>
</dbReference>
<evidence type="ECO:0000256" key="2">
    <source>
        <dbReference type="SAM" id="SignalP"/>
    </source>
</evidence>
<evidence type="ECO:0000313" key="4">
    <source>
        <dbReference type="EMBL" id="RDH82894.1"/>
    </source>
</evidence>
<proteinExistence type="predicted"/>
<evidence type="ECO:0000259" key="3">
    <source>
        <dbReference type="Pfam" id="PF13505"/>
    </source>
</evidence>
<dbReference type="SUPFAM" id="SSF56925">
    <property type="entry name" value="OMPA-like"/>
    <property type="match status" value="1"/>
</dbReference>
<dbReference type="Gene3D" id="2.40.160.20">
    <property type="match status" value="1"/>
</dbReference>
<dbReference type="EMBL" id="QFXC01000011">
    <property type="protein sequence ID" value="RDH82894.1"/>
    <property type="molecule type" value="Genomic_DNA"/>
</dbReference>
<evidence type="ECO:0000313" key="5">
    <source>
        <dbReference type="Proteomes" id="UP000254266"/>
    </source>
</evidence>
<evidence type="ECO:0000256" key="1">
    <source>
        <dbReference type="ARBA" id="ARBA00022729"/>
    </source>
</evidence>
<comment type="caution">
    <text evidence="4">The sequence shown here is derived from an EMBL/GenBank/DDBJ whole genome shotgun (WGS) entry which is preliminary data.</text>
</comment>
<dbReference type="InterPro" id="IPR027385">
    <property type="entry name" value="Beta-barrel_OMP"/>
</dbReference>
<dbReference type="InterPro" id="IPR011250">
    <property type="entry name" value="OMP/PagP_B-barrel"/>
</dbReference>